<feature type="domain" description="Carbohydrate kinase FGGY N-terminal" evidence="1">
    <location>
        <begin position="5"/>
        <end position="219"/>
    </location>
</feature>
<reference evidence="3" key="1">
    <citation type="journal article" date="2014" name="Genome Announc.">
        <title>Genome sequence of the yeast Cyberlindnera fabianii (Hansenula fabianii).</title>
        <authorList>
            <person name="Freel K.C."/>
            <person name="Sarilar V."/>
            <person name="Neuveglise C."/>
            <person name="Devillers H."/>
            <person name="Friedrich A."/>
            <person name="Schacherer J."/>
        </authorList>
    </citation>
    <scope>NUCLEOTIDE SEQUENCE</scope>
    <source>
        <strain evidence="3">YJS4271</strain>
    </source>
</reference>
<organism evidence="3">
    <name type="scientific">Cyberlindnera fabianii</name>
    <name type="common">Yeast</name>
    <name type="synonym">Hansenula fabianii</name>
    <dbReference type="NCBI Taxonomy" id="36022"/>
    <lineage>
        <taxon>Eukaryota</taxon>
        <taxon>Fungi</taxon>
        <taxon>Dikarya</taxon>
        <taxon>Ascomycota</taxon>
        <taxon>Saccharomycotina</taxon>
        <taxon>Saccharomycetes</taxon>
        <taxon>Phaffomycetales</taxon>
        <taxon>Phaffomycetaceae</taxon>
        <taxon>Cyberlindnera</taxon>
    </lineage>
</organism>
<dbReference type="Gene3D" id="1.20.58.2240">
    <property type="match status" value="1"/>
</dbReference>
<gene>
    <name evidence="3" type="ORF">CYFA0S_06e02982g</name>
</gene>
<evidence type="ECO:0000259" key="2">
    <source>
        <dbReference type="Pfam" id="PF02782"/>
    </source>
</evidence>
<dbReference type="SUPFAM" id="SSF53067">
    <property type="entry name" value="Actin-like ATPase domain"/>
    <property type="match status" value="2"/>
</dbReference>
<dbReference type="Pfam" id="PF02782">
    <property type="entry name" value="FGGY_C"/>
    <property type="match status" value="1"/>
</dbReference>
<dbReference type="VEuPathDB" id="FungiDB:BON22_3087"/>
<dbReference type="EMBL" id="LK052891">
    <property type="protein sequence ID" value="CDR41165.1"/>
    <property type="molecule type" value="Genomic_DNA"/>
</dbReference>
<accession>A0A061AVF5</accession>
<dbReference type="OrthoDB" id="203824at2759"/>
<dbReference type="GO" id="GO:0019150">
    <property type="term" value="F:D-ribulokinase activity"/>
    <property type="evidence" value="ECO:0007669"/>
    <property type="project" value="TreeGrafter"/>
</dbReference>
<dbReference type="AlphaFoldDB" id="A0A061AVF5"/>
<dbReference type="PhylomeDB" id="A0A061AVF5"/>
<protein>
    <submittedName>
        <fullName evidence="3">CYFA0S06e02982g1_1</fullName>
    </submittedName>
</protein>
<dbReference type="Gene3D" id="3.30.420.40">
    <property type="match status" value="1"/>
</dbReference>
<evidence type="ECO:0000259" key="1">
    <source>
        <dbReference type="Pfam" id="PF00370"/>
    </source>
</evidence>
<evidence type="ECO:0000313" key="3">
    <source>
        <dbReference type="EMBL" id="CDR41165.1"/>
    </source>
</evidence>
<name>A0A061AVF5_CYBFA</name>
<feature type="domain" description="Carbohydrate kinase FGGY C-terminal" evidence="2">
    <location>
        <begin position="282"/>
        <end position="483"/>
    </location>
</feature>
<dbReference type="GO" id="GO:0019321">
    <property type="term" value="P:pentose metabolic process"/>
    <property type="evidence" value="ECO:0007669"/>
    <property type="project" value="TreeGrafter"/>
</dbReference>
<dbReference type="InterPro" id="IPR018484">
    <property type="entry name" value="FGGY_N"/>
</dbReference>
<dbReference type="PANTHER" id="PTHR43435:SF1">
    <property type="entry name" value="PROTEIN MPA43"/>
    <property type="match status" value="1"/>
</dbReference>
<dbReference type="Pfam" id="PF00370">
    <property type="entry name" value="FGGY_N"/>
    <property type="match status" value="1"/>
</dbReference>
<proteinExistence type="predicted"/>
<dbReference type="InterPro" id="IPR043129">
    <property type="entry name" value="ATPase_NBD"/>
</dbReference>
<dbReference type="InterPro" id="IPR018485">
    <property type="entry name" value="FGGY_C"/>
</dbReference>
<dbReference type="PANTHER" id="PTHR43435">
    <property type="entry name" value="RIBULOKINASE"/>
    <property type="match status" value="1"/>
</dbReference>
<dbReference type="GO" id="GO:0005737">
    <property type="term" value="C:cytoplasm"/>
    <property type="evidence" value="ECO:0007669"/>
    <property type="project" value="TreeGrafter"/>
</dbReference>
<sequence>MLQDLYIGADVGSTAVRVGLMDATGALIVSTTRPIDHKVSSIDHRFVTQSSEQILTALKKCIDELTLPQGVRSCVKGLAIVATCSVVVTRRSGDNLNPYPADYGFQNADQNVIFWMDTRPHKETKEMNQVLSGHRALGYMGGCFVEEMALPKVKYIVDNAPADDVADLVFFDLHDYLSFMFAETGIDIIELSNTSNPVAIDGEVKGWSAELLDRIGLSQLSKNNFAGIGCLERHKSSILSPIPYAGRPIGYTCEGIPICQGVIDSYGGWLGSCGREVEGTLTMVAGTSTCFIVGHKIPKPVKGIWGPFNGFFPDLLVTEGGQATTGKLIEHLFETHPAYPELKTLGPNVFTSLESLITRLEEESSCNIHVLSRHMFLFGELSGNRTPYADASMRGAFFGESTDITIKDLVLKYVCILECLAFQTKQVLSVLDGYGIAKIRICGSQAKNSRLVTLLSRVTGLPVEVSNSNPDLSGVKGSAYLAYSGANNVPLVEVLRMFNDETTVCYGDGIDDPKLTALLNTKYEIMLDIAERQLKYKKMIDSCHCT</sequence>